<dbReference type="InterPro" id="IPR016195">
    <property type="entry name" value="Pol/histidinol_Pase-like"/>
</dbReference>
<keyword evidence="9" id="KW-0548">Nucleotidyltransferase</keyword>
<dbReference type="Pfam" id="PF14716">
    <property type="entry name" value="HHH_8"/>
    <property type="match status" value="1"/>
</dbReference>
<dbReference type="EC" id="4.2.99.18" evidence="4"/>
<dbReference type="SMART" id="SM00483">
    <property type="entry name" value="POLXc"/>
    <property type="match status" value="1"/>
</dbReference>
<accession>A0A932GQP5</accession>
<evidence type="ECO:0000256" key="12">
    <source>
        <dbReference type="ARBA" id="ARBA00022843"/>
    </source>
</evidence>
<evidence type="ECO:0000256" key="21">
    <source>
        <dbReference type="ARBA" id="ARBA00049244"/>
    </source>
</evidence>
<dbReference type="PANTHER" id="PTHR36928:SF1">
    <property type="entry name" value="PHOSPHATASE YCDX-RELATED"/>
    <property type="match status" value="1"/>
</dbReference>
<dbReference type="EMBL" id="JACPSX010000194">
    <property type="protein sequence ID" value="MBI3015404.1"/>
    <property type="molecule type" value="Genomic_DNA"/>
</dbReference>
<evidence type="ECO:0000313" key="26">
    <source>
        <dbReference type="Proteomes" id="UP000741360"/>
    </source>
</evidence>
<dbReference type="InterPro" id="IPR010996">
    <property type="entry name" value="HHH_MUS81"/>
</dbReference>
<dbReference type="SUPFAM" id="SSF81301">
    <property type="entry name" value="Nucleotidyltransferase"/>
    <property type="match status" value="1"/>
</dbReference>
<dbReference type="PANTHER" id="PTHR36928">
    <property type="entry name" value="PHOSPHATASE YCDX-RELATED"/>
    <property type="match status" value="1"/>
</dbReference>
<dbReference type="InterPro" id="IPR004013">
    <property type="entry name" value="PHP_dom"/>
</dbReference>
<evidence type="ECO:0000256" key="8">
    <source>
        <dbReference type="ARBA" id="ARBA00022679"/>
    </source>
</evidence>
<evidence type="ECO:0000256" key="16">
    <source>
        <dbReference type="ARBA" id="ARBA00035717"/>
    </source>
</evidence>
<protein>
    <recommendedName>
        <fullName evidence="5">DNA polymerase beta</fullName>
        <ecNumber evidence="3">2.7.7.7</ecNumber>
        <ecNumber evidence="4">4.2.99.18</ecNumber>
    </recommendedName>
    <alternativeName>
        <fullName evidence="16">5'-deoxyribose-phosphate lyase</fullName>
    </alternativeName>
    <alternativeName>
        <fullName evidence="17">AP lyase</fullName>
    </alternativeName>
</protein>
<evidence type="ECO:0000256" key="3">
    <source>
        <dbReference type="ARBA" id="ARBA00012417"/>
    </source>
</evidence>
<feature type="non-terminal residue" evidence="25">
    <location>
        <position position="445"/>
    </location>
</feature>
<dbReference type="InterPro" id="IPR050243">
    <property type="entry name" value="PHP_phosphatase"/>
</dbReference>
<evidence type="ECO:0000256" key="20">
    <source>
        <dbReference type="ARBA" id="ARBA00045548"/>
    </source>
</evidence>
<keyword evidence="7" id="KW-0237">DNA synthesis</keyword>
<dbReference type="InterPro" id="IPR043519">
    <property type="entry name" value="NT_sf"/>
</dbReference>
<comment type="subcellular location">
    <subcellularLocation>
        <location evidence="2">Cytoplasm</location>
    </subcellularLocation>
</comment>
<comment type="catalytic activity">
    <reaction evidence="19">
        <text>a 5'-end 2'-deoxyribose-2'-deoxyribonucleotide-DNA = (2E,4S)-4-hydroxypenten-2-al-5-phosphate + a 5'-end 5'-phospho-2'-deoxyribonucleoside-DNA + H(+)</text>
        <dbReference type="Rhea" id="RHEA:76255"/>
        <dbReference type="Rhea" id="RHEA-COMP:13180"/>
        <dbReference type="Rhea" id="RHEA-COMP:18657"/>
        <dbReference type="ChEBI" id="CHEBI:15378"/>
        <dbReference type="ChEBI" id="CHEBI:136412"/>
        <dbReference type="ChEBI" id="CHEBI:195194"/>
        <dbReference type="ChEBI" id="CHEBI:195195"/>
    </reaction>
</comment>
<dbReference type="GO" id="GO:0003887">
    <property type="term" value="F:DNA-directed DNA polymerase activity"/>
    <property type="evidence" value="ECO:0007669"/>
    <property type="project" value="UniProtKB-KW"/>
</dbReference>
<dbReference type="InterPro" id="IPR003583">
    <property type="entry name" value="Hlx-hairpin-Hlx_DNA-bd_motif"/>
</dbReference>
<dbReference type="Proteomes" id="UP000741360">
    <property type="component" value="Unassembled WGS sequence"/>
</dbReference>
<dbReference type="Pfam" id="PF14520">
    <property type="entry name" value="HHH_5"/>
    <property type="match status" value="1"/>
</dbReference>
<dbReference type="Pfam" id="PF02811">
    <property type="entry name" value="PHP"/>
    <property type="match status" value="1"/>
</dbReference>
<evidence type="ECO:0000256" key="10">
    <source>
        <dbReference type="ARBA" id="ARBA00022705"/>
    </source>
</evidence>
<dbReference type="InterPro" id="IPR002054">
    <property type="entry name" value="DNA-dir_DNA_pol_X"/>
</dbReference>
<gene>
    <name evidence="25" type="ORF">HYY65_10165</name>
</gene>
<evidence type="ECO:0000256" key="4">
    <source>
        <dbReference type="ARBA" id="ARBA00012720"/>
    </source>
</evidence>
<evidence type="ECO:0000256" key="6">
    <source>
        <dbReference type="ARBA" id="ARBA00022481"/>
    </source>
</evidence>
<evidence type="ECO:0000256" key="18">
    <source>
        <dbReference type="ARBA" id="ARBA00044632"/>
    </source>
</evidence>
<feature type="domain" description="Helix-hairpin-helix DNA-binding motif class 1" evidence="22">
    <location>
        <begin position="56"/>
        <end position="75"/>
    </location>
</feature>
<evidence type="ECO:0000256" key="19">
    <source>
        <dbReference type="ARBA" id="ARBA00044678"/>
    </source>
</evidence>
<evidence type="ECO:0000256" key="9">
    <source>
        <dbReference type="ARBA" id="ARBA00022695"/>
    </source>
</evidence>
<evidence type="ECO:0000256" key="7">
    <source>
        <dbReference type="ARBA" id="ARBA00022634"/>
    </source>
</evidence>
<keyword evidence="10" id="KW-0235">DNA replication</keyword>
<feature type="domain" description="Helix-hairpin-helix DNA-binding motif class 1" evidence="22">
    <location>
        <begin position="131"/>
        <end position="150"/>
    </location>
</feature>
<evidence type="ECO:0000259" key="22">
    <source>
        <dbReference type="SMART" id="SM00278"/>
    </source>
</evidence>
<evidence type="ECO:0000256" key="15">
    <source>
        <dbReference type="ARBA" id="ARBA00023204"/>
    </source>
</evidence>
<dbReference type="InterPro" id="IPR029398">
    <property type="entry name" value="PolB_thumb"/>
</dbReference>
<dbReference type="InterPro" id="IPR003141">
    <property type="entry name" value="Pol/His_phosphatase_N"/>
</dbReference>
<dbReference type="GO" id="GO:0140078">
    <property type="term" value="F:class I DNA-(apurinic or apyrimidinic site) endonuclease activity"/>
    <property type="evidence" value="ECO:0007669"/>
    <property type="project" value="UniProtKB-EC"/>
</dbReference>
<dbReference type="Gene3D" id="1.10.150.110">
    <property type="entry name" value="DNA polymerase beta, N-terminal domain-like"/>
    <property type="match status" value="1"/>
</dbReference>
<evidence type="ECO:0000313" key="25">
    <source>
        <dbReference type="EMBL" id="MBI3015404.1"/>
    </source>
</evidence>
<reference evidence="25" key="1">
    <citation type="submission" date="2020-07" db="EMBL/GenBank/DDBJ databases">
        <title>Huge and variable diversity of episymbiotic CPR bacteria and DPANN archaea in groundwater ecosystems.</title>
        <authorList>
            <person name="He C.Y."/>
            <person name="Keren R."/>
            <person name="Whittaker M."/>
            <person name="Farag I.F."/>
            <person name="Doudna J."/>
            <person name="Cate J.H.D."/>
            <person name="Banfield J.F."/>
        </authorList>
    </citation>
    <scope>NUCLEOTIDE SEQUENCE</scope>
    <source>
        <strain evidence="25">NC_groundwater_717_Ag_S-0.2um_59_8</strain>
    </source>
</reference>
<evidence type="ECO:0000256" key="13">
    <source>
        <dbReference type="ARBA" id="ARBA00022932"/>
    </source>
</evidence>
<comment type="function">
    <text evidence="20">Repair polymerase that plays a key role in base-excision repair. During this process, the damaged base is excised by specific DNA glycosylases, the DNA backbone is nicked at the abasic site by an apurinic/apyrimidic (AP) endonuclease, and POLB removes 5'-deoxyribose-phosphate from the preincised AP site acting as a 5'-deoxyribose-phosphate lyase (5'-dRP lyase); through its DNA polymerase activity, it adds one nucleotide to the 3' end of the arising single-nucleotide gap. Conducts 'gap-filling' DNA synthesis in a stepwise distributive fashion rather than in a processive fashion as for other DNA polymerases. It is also able to cleave sugar-phosphate bonds 3' to an intact AP site, acting as an AP lyase.</text>
</comment>
<keyword evidence="11" id="KW-0227">DNA damage</keyword>
<dbReference type="CDD" id="cd00141">
    <property type="entry name" value="NT_POLXc"/>
    <property type="match status" value="1"/>
</dbReference>
<evidence type="ECO:0000256" key="1">
    <source>
        <dbReference type="ARBA" id="ARBA00001946"/>
    </source>
</evidence>
<dbReference type="SMART" id="SM00481">
    <property type="entry name" value="POLIIIAc"/>
    <property type="match status" value="1"/>
</dbReference>
<dbReference type="Pfam" id="PF14791">
    <property type="entry name" value="DNA_pol_B_thumb"/>
    <property type="match status" value="1"/>
</dbReference>
<organism evidence="25 26">
    <name type="scientific">Tectimicrobiota bacterium</name>
    <dbReference type="NCBI Taxonomy" id="2528274"/>
    <lineage>
        <taxon>Bacteria</taxon>
        <taxon>Pseudomonadati</taxon>
        <taxon>Nitrospinota/Tectimicrobiota group</taxon>
        <taxon>Candidatus Tectimicrobiota</taxon>
    </lineage>
</organism>
<sequence length="445" mass="48772">MSPASMNNKQVAQILEDIALLLEIQGENPFKTRAYSNGARLISGLDRDVAELVASGEIRALKGIGPALSEKITELVTTGRLDYYERLKAAVPVGLLELLQVPQLGPKKIKAVHEQLGVTSLGELEYACLENRLIDLPGFGKKTQETILKGIAQLKKNRGQFLLGDVLTSAEELVEKLRRVPGVEEASLAGSVRRRREIVRDIDCVVSSACSEEVREAIRRWPDLGNPELPGGGKACGQWEVGIPVEIQVVPGASYPFALLYGTGSSEHREALARHASLKGFSLADRGLSQSGKEVTCRSEEEIYGALGLSWIVPELREGLGEIEAAARGELPDLLEEKDIRGVLHVHTDYSDGAVPIAEMAEAAQKLGYSYLGIADHSETARYAHGLDRERLRRQQEEIDRLNEAFENFVLLKGIELEILADGSLDYDEAVWKTCDFMVASVHAR</sequence>
<evidence type="ECO:0000256" key="14">
    <source>
        <dbReference type="ARBA" id="ARBA00023053"/>
    </source>
</evidence>
<feature type="domain" description="Helix-hairpin-helix DNA-binding motif class 1" evidence="22">
    <location>
        <begin position="96"/>
        <end position="115"/>
    </location>
</feature>
<evidence type="ECO:0000256" key="5">
    <source>
        <dbReference type="ARBA" id="ARBA00020020"/>
    </source>
</evidence>
<comment type="cofactor">
    <cofactor evidence="1">
        <name>Mg(2+)</name>
        <dbReference type="ChEBI" id="CHEBI:18420"/>
    </cofactor>
</comment>
<dbReference type="InterPro" id="IPR002008">
    <property type="entry name" value="DNA_pol_X_beta-like"/>
</dbReference>
<comment type="catalytic activity">
    <reaction evidence="18">
        <text>2'-deoxyribonucleotide-(2'-deoxyribose 5'-phosphate)-2'-deoxyribonucleotide-DNA = a 3'-end 2'-deoxyribonucleotide-(2,3-dehydro-2,3-deoxyribose 5'-phosphate)-DNA + a 5'-end 5'-phospho-2'-deoxyribonucleoside-DNA + H(+)</text>
        <dbReference type="Rhea" id="RHEA:66592"/>
        <dbReference type="Rhea" id="RHEA-COMP:13180"/>
        <dbReference type="Rhea" id="RHEA-COMP:16897"/>
        <dbReference type="Rhea" id="RHEA-COMP:17067"/>
        <dbReference type="ChEBI" id="CHEBI:15378"/>
        <dbReference type="ChEBI" id="CHEBI:136412"/>
        <dbReference type="ChEBI" id="CHEBI:157695"/>
        <dbReference type="ChEBI" id="CHEBI:167181"/>
        <dbReference type="EC" id="4.2.99.18"/>
    </reaction>
</comment>
<keyword evidence="15" id="KW-0234">DNA repair</keyword>
<dbReference type="InterPro" id="IPR037160">
    <property type="entry name" value="DNA_Pol_thumb_sf"/>
</dbReference>
<dbReference type="AlphaFoldDB" id="A0A932GQP5"/>
<keyword evidence="6" id="KW-0488">Methylation</keyword>
<name>A0A932GQP5_UNCTE</name>
<dbReference type="SUPFAM" id="SSF89550">
    <property type="entry name" value="PHP domain-like"/>
    <property type="match status" value="1"/>
</dbReference>
<keyword evidence="8" id="KW-0808">Transferase</keyword>
<dbReference type="InterPro" id="IPR027421">
    <property type="entry name" value="DNA_pol_lamdba_lyase_dom_sf"/>
</dbReference>
<dbReference type="SUPFAM" id="SSF158702">
    <property type="entry name" value="Sec63 N-terminal domain-like"/>
    <property type="match status" value="1"/>
</dbReference>
<evidence type="ECO:0000259" key="23">
    <source>
        <dbReference type="SMART" id="SM00481"/>
    </source>
</evidence>
<evidence type="ECO:0000256" key="17">
    <source>
        <dbReference type="ARBA" id="ARBA00035726"/>
    </source>
</evidence>
<feature type="domain" description="DNA-directed DNA polymerase X" evidence="24">
    <location>
        <begin position="5"/>
        <end position="318"/>
    </location>
</feature>
<dbReference type="GO" id="GO:0042578">
    <property type="term" value="F:phosphoric ester hydrolase activity"/>
    <property type="evidence" value="ECO:0007669"/>
    <property type="project" value="TreeGrafter"/>
</dbReference>
<keyword evidence="14" id="KW-0915">Sodium</keyword>
<comment type="catalytic activity">
    <reaction evidence="21">
        <text>DNA(n) + a 2'-deoxyribonucleoside 5'-triphosphate = DNA(n+1) + diphosphate</text>
        <dbReference type="Rhea" id="RHEA:22508"/>
        <dbReference type="Rhea" id="RHEA-COMP:17339"/>
        <dbReference type="Rhea" id="RHEA-COMP:17340"/>
        <dbReference type="ChEBI" id="CHEBI:33019"/>
        <dbReference type="ChEBI" id="CHEBI:61560"/>
        <dbReference type="ChEBI" id="CHEBI:173112"/>
        <dbReference type="EC" id="2.7.7.7"/>
    </reaction>
</comment>
<dbReference type="SUPFAM" id="SSF47802">
    <property type="entry name" value="DNA polymerase beta, N-terminal domain-like"/>
    <property type="match status" value="1"/>
</dbReference>
<evidence type="ECO:0000259" key="24">
    <source>
        <dbReference type="SMART" id="SM00483"/>
    </source>
</evidence>
<dbReference type="SMART" id="SM00278">
    <property type="entry name" value="HhH1"/>
    <property type="match status" value="3"/>
</dbReference>
<dbReference type="PRINTS" id="PR00870">
    <property type="entry name" value="DNAPOLXBETA"/>
</dbReference>
<comment type="caution">
    <text evidence="25">The sequence shown here is derived from an EMBL/GenBank/DDBJ whole genome shotgun (WGS) entry which is preliminary data.</text>
</comment>
<dbReference type="GO" id="GO:0005829">
    <property type="term" value="C:cytosol"/>
    <property type="evidence" value="ECO:0007669"/>
    <property type="project" value="TreeGrafter"/>
</dbReference>
<dbReference type="EC" id="2.7.7.7" evidence="3"/>
<dbReference type="GO" id="GO:0008270">
    <property type="term" value="F:zinc ion binding"/>
    <property type="evidence" value="ECO:0007669"/>
    <property type="project" value="TreeGrafter"/>
</dbReference>
<dbReference type="Gene3D" id="3.30.460.10">
    <property type="entry name" value="Beta Polymerase, domain 2"/>
    <property type="match status" value="1"/>
</dbReference>
<keyword evidence="13" id="KW-0239">DNA-directed DNA polymerase</keyword>
<dbReference type="GO" id="GO:0006281">
    <property type="term" value="P:DNA repair"/>
    <property type="evidence" value="ECO:0007669"/>
    <property type="project" value="UniProtKB-KW"/>
</dbReference>
<evidence type="ECO:0000256" key="11">
    <source>
        <dbReference type="ARBA" id="ARBA00022763"/>
    </source>
</evidence>
<evidence type="ECO:0000256" key="2">
    <source>
        <dbReference type="ARBA" id="ARBA00004496"/>
    </source>
</evidence>
<proteinExistence type="predicted"/>
<dbReference type="Gene3D" id="1.10.150.20">
    <property type="entry name" value="5' to 3' exonuclease, C-terminal subdomain"/>
    <property type="match status" value="1"/>
</dbReference>
<keyword evidence="12" id="KW-0832">Ubl conjugation</keyword>
<dbReference type="GO" id="GO:0003677">
    <property type="term" value="F:DNA binding"/>
    <property type="evidence" value="ECO:0007669"/>
    <property type="project" value="InterPro"/>
</dbReference>
<dbReference type="Gene3D" id="3.20.20.140">
    <property type="entry name" value="Metal-dependent hydrolases"/>
    <property type="match status" value="1"/>
</dbReference>
<feature type="domain" description="Polymerase/histidinol phosphatase N-terminal" evidence="23">
    <location>
        <begin position="342"/>
        <end position="421"/>
    </location>
</feature>
<dbReference type="Gene3D" id="3.30.210.10">
    <property type="entry name" value="DNA polymerase, thumb domain"/>
    <property type="match status" value="1"/>
</dbReference>